<dbReference type="EMBL" id="JAPFFF010000004">
    <property type="protein sequence ID" value="KAK8892255.1"/>
    <property type="molecule type" value="Genomic_DNA"/>
</dbReference>
<sequence>MSVEDFVGKMQRIQNVLLEFLENESEAKDKYSDFIKTITNEKIIEDKHKFKLLLRLLNNIGNNHHRVHNFINKIELLLKGFKKDIENYFSNAEIFELFGNNKRIFLFLIEEKMIIVDEHILYQNMGNNNYIEYFAPEIKPFIDGEFFTKYCKEHPRFDKESFIEKVTKEISTDFYDKRREGENDDYLCRLIRLGKVEEFISFVEQSNISLEINTPKSIFETNEVLYTFHPKLIEYAAFHGSNDIIKYMQMKGVELTSDIWIHAIHSQNAELIQILEDNRIPPPFEHIEGILCESIKCHHKEISNYILEYLIKKENLQNNIDKKYDVNLYRHAFEFDNYSFFPDNIKYKNMFFYLCEFDYYSLVKLYLEEENIDINAKSIIQIY</sequence>
<dbReference type="InterPro" id="IPR036770">
    <property type="entry name" value="Ankyrin_rpt-contain_sf"/>
</dbReference>
<proteinExistence type="predicted"/>
<evidence type="ECO:0000313" key="1">
    <source>
        <dbReference type="EMBL" id="KAK8892255.1"/>
    </source>
</evidence>
<dbReference type="Proteomes" id="UP001470230">
    <property type="component" value="Unassembled WGS sequence"/>
</dbReference>
<evidence type="ECO:0008006" key="3">
    <source>
        <dbReference type="Google" id="ProtNLM"/>
    </source>
</evidence>
<comment type="caution">
    <text evidence="1">The sequence shown here is derived from an EMBL/GenBank/DDBJ whole genome shotgun (WGS) entry which is preliminary data.</text>
</comment>
<evidence type="ECO:0000313" key="2">
    <source>
        <dbReference type="Proteomes" id="UP001470230"/>
    </source>
</evidence>
<accession>A0ABR2KMA6</accession>
<reference evidence="1 2" key="1">
    <citation type="submission" date="2024-04" db="EMBL/GenBank/DDBJ databases">
        <title>Tritrichomonas musculus Genome.</title>
        <authorList>
            <person name="Alves-Ferreira E."/>
            <person name="Grigg M."/>
            <person name="Lorenzi H."/>
            <person name="Galac M."/>
        </authorList>
    </citation>
    <scope>NUCLEOTIDE SEQUENCE [LARGE SCALE GENOMIC DNA]</scope>
    <source>
        <strain evidence="1 2">EAF2021</strain>
    </source>
</reference>
<keyword evidence="2" id="KW-1185">Reference proteome</keyword>
<name>A0ABR2KMA6_9EUKA</name>
<protein>
    <recommendedName>
        <fullName evidence="3">DUF3447 domain-containing protein</fullName>
    </recommendedName>
</protein>
<organism evidence="1 2">
    <name type="scientific">Tritrichomonas musculus</name>
    <dbReference type="NCBI Taxonomy" id="1915356"/>
    <lineage>
        <taxon>Eukaryota</taxon>
        <taxon>Metamonada</taxon>
        <taxon>Parabasalia</taxon>
        <taxon>Tritrichomonadida</taxon>
        <taxon>Tritrichomonadidae</taxon>
        <taxon>Tritrichomonas</taxon>
    </lineage>
</organism>
<dbReference type="SUPFAM" id="SSF48403">
    <property type="entry name" value="Ankyrin repeat"/>
    <property type="match status" value="1"/>
</dbReference>
<gene>
    <name evidence="1" type="ORF">M9Y10_029478</name>
</gene>